<proteinExistence type="predicted"/>
<dbReference type="SMART" id="SM00959">
    <property type="entry name" value="Rho_N"/>
    <property type="match status" value="1"/>
</dbReference>
<protein>
    <recommendedName>
        <fullName evidence="2">Rho termination factor-like N-terminal domain-containing protein</fullName>
    </recommendedName>
</protein>
<feature type="region of interest" description="Disordered" evidence="1">
    <location>
        <begin position="65"/>
        <end position="112"/>
    </location>
</feature>
<dbReference type="Proteomes" id="UP001162734">
    <property type="component" value="Chromosome"/>
</dbReference>
<feature type="compositionally biased region" description="Gly residues" evidence="1">
    <location>
        <begin position="390"/>
        <end position="405"/>
    </location>
</feature>
<evidence type="ECO:0000313" key="4">
    <source>
        <dbReference type="Proteomes" id="UP001162734"/>
    </source>
</evidence>
<organism evidence="3 4">
    <name type="scientific">Anaeromyxobacter paludicola</name>
    <dbReference type="NCBI Taxonomy" id="2918171"/>
    <lineage>
        <taxon>Bacteria</taxon>
        <taxon>Pseudomonadati</taxon>
        <taxon>Myxococcota</taxon>
        <taxon>Myxococcia</taxon>
        <taxon>Myxococcales</taxon>
        <taxon>Cystobacterineae</taxon>
        <taxon>Anaeromyxobacteraceae</taxon>
        <taxon>Anaeromyxobacter</taxon>
    </lineage>
</organism>
<sequence length="422" mass="45267">MNGWSMADFKNMTVQALRALARKALGRGYSKLTKSELVAALEAAEKKAGKAADTVKRATGRAARATQKVVEEAQGGAERARKAAREKREAGAKKKPAGKAGRAAQRAGRAVQTLRETAEAAAAAAVAGARAVVAAARGEEEPDPESYFVARVRGEAEAKKSPHPMTEGALERSRKKARPGAALDAEDLEDQAAEEAAEEEDVLRARAPAGDEPAPAPHPAYDEGLGELPWSYGDDAFVALPRDPRTLFLYWDYNHDTLAAAFHGLESARAQLWVFGQRADGGWDRVRTMEFALESRSFYVHDLEPGRVYRAEVHLLDRRGQERALSQPSNDVLLPPFGPSPILDDRFARIPWGESLIRWLRQSVAGGAFSPDLRAQLARLSDWSRFGPGKTWGGSGSSGAGGMGGRPSSPGSPNGPWGGEGI</sequence>
<feature type="domain" description="Rho termination factor-like N-terminal" evidence="2">
    <location>
        <begin position="8"/>
        <end position="50"/>
    </location>
</feature>
<accession>A0ABM7X920</accession>
<dbReference type="EMBL" id="AP025592">
    <property type="protein sequence ID" value="BDG08345.1"/>
    <property type="molecule type" value="Genomic_DNA"/>
</dbReference>
<feature type="compositionally biased region" description="Basic and acidic residues" evidence="1">
    <location>
        <begin position="78"/>
        <end position="92"/>
    </location>
</feature>
<name>A0ABM7X920_9BACT</name>
<feature type="compositionally biased region" description="Low complexity" evidence="1">
    <location>
        <begin position="406"/>
        <end position="415"/>
    </location>
</feature>
<feature type="region of interest" description="Disordered" evidence="1">
    <location>
        <begin position="155"/>
        <end position="202"/>
    </location>
</feature>
<feature type="compositionally biased region" description="Acidic residues" evidence="1">
    <location>
        <begin position="184"/>
        <end position="201"/>
    </location>
</feature>
<evidence type="ECO:0000259" key="2">
    <source>
        <dbReference type="SMART" id="SM00959"/>
    </source>
</evidence>
<dbReference type="InterPro" id="IPR011112">
    <property type="entry name" value="Rho-like_N"/>
</dbReference>
<reference evidence="4" key="1">
    <citation type="journal article" date="2022" name="Int. J. Syst. Evol. Microbiol.">
        <title>Anaeromyxobacter oryzae sp. nov., Anaeromyxobacter diazotrophicus sp. nov. and Anaeromyxobacter paludicola sp. nov., isolated from paddy soils.</title>
        <authorList>
            <person name="Itoh H."/>
            <person name="Xu Z."/>
            <person name="Mise K."/>
            <person name="Masuda Y."/>
            <person name="Ushijima N."/>
            <person name="Hayakawa C."/>
            <person name="Shiratori Y."/>
            <person name="Senoo K."/>
        </authorList>
    </citation>
    <scope>NUCLEOTIDE SEQUENCE [LARGE SCALE GENOMIC DNA]</scope>
    <source>
        <strain evidence="4">Red630</strain>
    </source>
</reference>
<evidence type="ECO:0000256" key="1">
    <source>
        <dbReference type="SAM" id="MobiDB-lite"/>
    </source>
</evidence>
<gene>
    <name evidence="3" type="ORF">AMPC_14580</name>
</gene>
<keyword evidence="4" id="KW-1185">Reference proteome</keyword>
<feature type="region of interest" description="Disordered" evidence="1">
    <location>
        <begin position="389"/>
        <end position="422"/>
    </location>
</feature>
<dbReference type="InterPro" id="IPR032585">
    <property type="entry name" value="DUF4912"/>
</dbReference>
<feature type="compositionally biased region" description="Low complexity" evidence="1">
    <location>
        <begin position="98"/>
        <end position="110"/>
    </location>
</feature>
<evidence type="ECO:0000313" key="3">
    <source>
        <dbReference type="EMBL" id="BDG08345.1"/>
    </source>
</evidence>
<dbReference type="Pfam" id="PF16258">
    <property type="entry name" value="DUF4912"/>
    <property type="match status" value="1"/>
</dbReference>